<name>A0A369TAZ6_9PROT</name>
<organism evidence="2 3">
    <name type="scientific">Ferruginivarius sediminum</name>
    <dbReference type="NCBI Taxonomy" id="2661937"/>
    <lineage>
        <taxon>Bacteria</taxon>
        <taxon>Pseudomonadati</taxon>
        <taxon>Pseudomonadota</taxon>
        <taxon>Alphaproteobacteria</taxon>
        <taxon>Rhodospirillales</taxon>
        <taxon>Rhodospirillaceae</taxon>
        <taxon>Ferruginivarius</taxon>
    </lineage>
</organism>
<dbReference type="Proteomes" id="UP000253941">
    <property type="component" value="Unassembled WGS sequence"/>
</dbReference>
<dbReference type="Gene3D" id="3.40.960.10">
    <property type="entry name" value="VSR Endonuclease"/>
    <property type="match status" value="1"/>
</dbReference>
<dbReference type="EMBL" id="QPMH01000049">
    <property type="protein sequence ID" value="RDD60116.1"/>
    <property type="molecule type" value="Genomic_DNA"/>
</dbReference>
<proteinExistence type="predicted"/>
<dbReference type="CDD" id="cd01038">
    <property type="entry name" value="Endonuclease_DUF559"/>
    <property type="match status" value="1"/>
</dbReference>
<dbReference type="AlphaFoldDB" id="A0A369TAZ6"/>
<accession>A0A369TAZ6</accession>
<sequence>MYAVEMQGTARARHLRRQQTKTEARLWRALRMRQLGGVKFRRQHPVGRYILDFACPELGLAIEVDGGQHALRAGHDNVRTAALARHGYTVLRFWNNEVLENIEGVMDRILAVIHERRQA</sequence>
<dbReference type="InterPro" id="IPR047216">
    <property type="entry name" value="Endonuclease_DUF559_bact"/>
</dbReference>
<gene>
    <name evidence="2" type="ORF">DRB17_19770</name>
</gene>
<dbReference type="PANTHER" id="PTHR38590">
    <property type="entry name" value="BLL0828 PROTEIN"/>
    <property type="match status" value="1"/>
</dbReference>
<comment type="caution">
    <text evidence="2">The sequence shown here is derived from an EMBL/GenBank/DDBJ whole genome shotgun (WGS) entry which is preliminary data.</text>
</comment>
<evidence type="ECO:0000313" key="2">
    <source>
        <dbReference type="EMBL" id="RDD60116.1"/>
    </source>
</evidence>
<dbReference type="Pfam" id="PF04480">
    <property type="entry name" value="DUF559"/>
    <property type="match status" value="1"/>
</dbReference>
<dbReference type="InterPro" id="IPR007569">
    <property type="entry name" value="DUF559"/>
</dbReference>
<reference evidence="2 3" key="1">
    <citation type="submission" date="2018-07" db="EMBL/GenBank/DDBJ databases">
        <title>Venubactetium sediminum gen. nov., sp. nov., isolated from a marine solar saltern.</title>
        <authorList>
            <person name="Wang S."/>
        </authorList>
    </citation>
    <scope>NUCLEOTIDE SEQUENCE [LARGE SCALE GENOMIC DNA]</scope>
    <source>
        <strain evidence="2 3">WD2A32</strain>
    </source>
</reference>
<evidence type="ECO:0000313" key="3">
    <source>
        <dbReference type="Proteomes" id="UP000253941"/>
    </source>
</evidence>
<keyword evidence="3" id="KW-1185">Reference proteome</keyword>
<feature type="domain" description="DUF559" evidence="1">
    <location>
        <begin position="7"/>
        <end position="113"/>
    </location>
</feature>
<protein>
    <submittedName>
        <fullName evidence="2">DUF559 domain-containing protein</fullName>
    </submittedName>
</protein>
<dbReference type="InterPro" id="IPR011335">
    <property type="entry name" value="Restrct_endonuc-II-like"/>
</dbReference>
<evidence type="ECO:0000259" key="1">
    <source>
        <dbReference type="Pfam" id="PF04480"/>
    </source>
</evidence>
<dbReference type="SUPFAM" id="SSF52980">
    <property type="entry name" value="Restriction endonuclease-like"/>
    <property type="match status" value="1"/>
</dbReference>
<dbReference type="PANTHER" id="PTHR38590:SF1">
    <property type="entry name" value="BLL0828 PROTEIN"/>
    <property type="match status" value="1"/>
</dbReference>